<organism evidence="1 2">
    <name type="scientific">Portunus trituberculatus</name>
    <name type="common">Swimming crab</name>
    <name type="synonym">Neptunus trituberculatus</name>
    <dbReference type="NCBI Taxonomy" id="210409"/>
    <lineage>
        <taxon>Eukaryota</taxon>
        <taxon>Metazoa</taxon>
        <taxon>Ecdysozoa</taxon>
        <taxon>Arthropoda</taxon>
        <taxon>Crustacea</taxon>
        <taxon>Multicrustacea</taxon>
        <taxon>Malacostraca</taxon>
        <taxon>Eumalacostraca</taxon>
        <taxon>Eucarida</taxon>
        <taxon>Decapoda</taxon>
        <taxon>Pleocyemata</taxon>
        <taxon>Brachyura</taxon>
        <taxon>Eubrachyura</taxon>
        <taxon>Portunoidea</taxon>
        <taxon>Portunidae</taxon>
        <taxon>Portuninae</taxon>
        <taxon>Portunus</taxon>
    </lineage>
</organism>
<accession>A0A5B7JET7</accession>
<keyword evidence="2" id="KW-1185">Reference proteome</keyword>
<evidence type="ECO:0000313" key="2">
    <source>
        <dbReference type="Proteomes" id="UP000324222"/>
    </source>
</evidence>
<sequence length="91" mass="10252">MAFIYSSNTASALFTLCCKYRPRHILKHFPRRHTREACVWRGVRCLKGALLHHNALPRDATECTSSAADSVCLTNCNTFFKVGVRTSGSQY</sequence>
<reference evidence="1 2" key="1">
    <citation type="submission" date="2019-05" db="EMBL/GenBank/DDBJ databases">
        <title>Another draft genome of Portunus trituberculatus and its Hox gene families provides insights of decapod evolution.</title>
        <authorList>
            <person name="Jeong J.-H."/>
            <person name="Song I."/>
            <person name="Kim S."/>
            <person name="Choi T."/>
            <person name="Kim D."/>
            <person name="Ryu S."/>
            <person name="Kim W."/>
        </authorList>
    </citation>
    <scope>NUCLEOTIDE SEQUENCE [LARGE SCALE GENOMIC DNA]</scope>
    <source>
        <tissue evidence="1">Muscle</tissue>
    </source>
</reference>
<proteinExistence type="predicted"/>
<gene>
    <name evidence="1" type="ORF">E2C01_086949</name>
</gene>
<dbReference type="EMBL" id="VSRR010089352">
    <property type="protein sequence ID" value="MPC91887.1"/>
    <property type="molecule type" value="Genomic_DNA"/>
</dbReference>
<dbReference type="AlphaFoldDB" id="A0A5B7JET7"/>
<evidence type="ECO:0000313" key="1">
    <source>
        <dbReference type="EMBL" id="MPC91887.1"/>
    </source>
</evidence>
<name>A0A5B7JET7_PORTR</name>
<comment type="caution">
    <text evidence="1">The sequence shown here is derived from an EMBL/GenBank/DDBJ whole genome shotgun (WGS) entry which is preliminary data.</text>
</comment>
<protein>
    <submittedName>
        <fullName evidence="1">Uncharacterized protein</fullName>
    </submittedName>
</protein>
<dbReference type="Proteomes" id="UP000324222">
    <property type="component" value="Unassembled WGS sequence"/>
</dbReference>